<organism evidence="2 3">
    <name type="scientific">Aciduliprofundum boonei (strain DSM 19572 / T469)</name>
    <dbReference type="NCBI Taxonomy" id="439481"/>
    <lineage>
        <taxon>Archaea</taxon>
        <taxon>Methanobacteriati</taxon>
        <taxon>Thermoplasmatota</taxon>
        <taxon>DHVE2 group</taxon>
        <taxon>Candidatus Aciduliprofundum</taxon>
    </lineage>
</organism>
<dbReference type="GO" id="GO:0009228">
    <property type="term" value="P:thiamine biosynthetic process"/>
    <property type="evidence" value="ECO:0007669"/>
    <property type="project" value="InterPro"/>
</dbReference>
<dbReference type="Pfam" id="PF08543">
    <property type="entry name" value="Phos_pyr_kin"/>
    <property type="match status" value="1"/>
</dbReference>
<keyword evidence="2" id="KW-0808">Transferase</keyword>
<dbReference type="SUPFAM" id="SSF53613">
    <property type="entry name" value="Ribokinase-like"/>
    <property type="match status" value="1"/>
</dbReference>
<dbReference type="STRING" id="439481.Aboo_1311"/>
<dbReference type="InterPro" id="IPR029056">
    <property type="entry name" value="Ribokinase-like"/>
</dbReference>
<feature type="domain" description="Pyridoxamine kinase/Phosphomethylpyrimidine kinase" evidence="1">
    <location>
        <begin position="11"/>
        <end position="237"/>
    </location>
</feature>
<accession>B5ICN8</accession>
<reference evidence="2" key="1">
    <citation type="submission" date="2010-02" db="EMBL/GenBank/DDBJ databases">
        <title>Complete sequence of Aciduliprofundum boonei T469.</title>
        <authorList>
            <consortium name="US DOE Joint Genome Institute"/>
            <person name="Lucas S."/>
            <person name="Copeland A."/>
            <person name="Lapidus A."/>
            <person name="Cheng J.-F."/>
            <person name="Bruce D."/>
            <person name="Goodwin L."/>
            <person name="Pitluck S."/>
            <person name="Saunders E."/>
            <person name="Detter J.C."/>
            <person name="Han C."/>
            <person name="Tapia R."/>
            <person name="Land M."/>
            <person name="Hauser L."/>
            <person name="Kyrpides N."/>
            <person name="Mikhailova N."/>
            <person name="Flores G."/>
            <person name="Reysenbach A.-L."/>
            <person name="Woyke T."/>
        </authorList>
    </citation>
    <scope>NUCLEOTIDE SEQUENCE</scope>
    <source>
        <strain evidence="2">T469</strain>
    </source>
</reference>
<dbReference type="EMBL" id="CP001941">
    <property type="protein sequence ID" value="ADD09119.1"/>
    <property type="molecule type" value="Genomic_DNA"/>
</dbReference>
<name>B5ICN8_ACIB4</name>
<evidence type="ECO:0000313" key="2">
    <source>
        <dbReference type="EMBL" id="ADD09119.1"/>
    </source>
</evidence>
<proteinExistence type="predicted"/>
<keyword evidence="2" id="KW-0418">Kinase</keyword>
<dbReference type="RefSeq" id="WP_008083822.1">
    <property type="nucleotide sequence ID" value="NC_013926.1"/>
</dbReference>
<dbReference type="OrthoDB" id="43786at2157"/>
<dbReference type="InterPro" id="IPR004399">
    <property type="entry name" value="HMP/HMP-P_kinase_dom"/>
</dbReference>
<evidence type="ECO:0000259" key="1">
    <source>
        <dbReference type="Pfam" id="PF08543"/>
    </source>
</evidence>
<dbReference type="KEGG" id="abi:Aboo_1311"/>
<dbReference type="PANTHER" id="PTHR20858:SF17">
    <property type="entry name" value="HYDROXYMETHYLPYRIMIDINE_PHOSPHOMETHYLPYRIMIDINE KINASE THI20-RELATED"/>
    <property type="match status" value="1"/>
</dbReference>
<dbReference type="GO" id="GO:0008902">
    <property type="term" value="F:hydroxymethylpyrimidine kinase activity"/>
    <property type="evidence" value="ECO:0007669"/>
    <property type="project" value="TreeGrafter"/>
</dbReference>
<dbReference type="InterPro" id="IPR013749">
    <property type="entry name" value="PM/HMP-P_kinase-1"/>
</dbReference>
<dbReference type="GO" id="GO:0008972">
    <property type="term" value="F:phosphomethylpyrimidine kinase activity"/>
    <property type="evidence" value="ECO:0007669"/>
    <property type="project" value="UniProtKB-EC"/>
</dbReference>
<dbReference type="AlphaFoldDB" id="B5ICN8"/>
<evidence type="ECO:0000313" key="3">
    <source>
        <dbReference type="Proteomes" id="UP000001400"/>
    </source>
</evidence>
<dbReference type="HOGENOM" id="CLU_020520_0_0_2"/>
<dbReference type="Gene3D" id="3.40.1190.20">
    <property type="match status" value="1"/>
</dbReference>
<dbReference type="GeneID" id="8828273"/>
<dbReference type="eggNOG" id="arCOG00020">
    <property type="taxonomic scope" value="Archaea"/>
</dbReference>
<dbReference type="GO" id="GO:0005829">
    <property type="term" value="C:cytosol"/>
    <property type="evidence" value="ECO:0007669"/>
    <property type="project" value="TreeGrafter"/>
</dbReference>
<gene>
    <name evidence="2" type="ordered locus">Aboo_1311</name>
</gene>
<keyword evidence="3" id="KW-1185">Reference proteome</keyword>
<sequence>MEYLLSIAGFDPTSGAGVIRDIITFRKLGFYGLGVATALTYQNTRGFDGFKVLSSNVVEQELKVIMEDFPIKFVKVGMLGTSVDLIVEFAREYDWFLIFDPLLTAKNGKTINKIEDIEPLLKIAEVITPNVPEAEKLAGIKIKNESDVISAGKILTHKYGKYVIIKGGHLNGRDYLFGDEIKSYGMPKINKIVHGTGCAYSSSLLSFIAKGLKIEEAFIEVRKFLQREIENAIDTGGYSLLP</sequence>
<protein>
    <submittedName>
        <fullName evidence="2">Phosphomethylpyrimidine kinase</fullName>
        <ecNumber evidence="2">2.7.4.7</ecNumber>
    </submittedName>
</protein>
<dbReference type="CDD" id="cd01169">
    <property type="entry name" value="HMPP_kinase"/>
    <property type="match status" value="1"/>
</dbReference>
<dbReference type="EC" id="2.7.4.7" evidence="2"/>
<dbReference type="Proteomes" id="UP000001400">
    <property type="component" value="Chromosome"/>
</dbReference>
<dbReference type="PANTHER" id="PTHR20858">
    <property type="entry name" value="PHOSPHOMETHYLPYRIMIDINE KINASE"/>
    <property type="match status" value="1"/>
</dbReference>